<dbReference type="EMBL" id="DF238840">
    <property type="protein sequence ID" value="GAF25040.1"/>
    <property type="molecule type" value="Genomic_DNA"/>
</dbReference>
<dbReference type="AlphaFoldDB" id="A0A0S6UCG9"/>
<reference evidence="1" key="1">
    <citation type="journal article" date="2014" name="Gene">
        <title>Genome-guided analysis of transformation efficiency and carbon dioxide assimilation by Moorella thermoacetica Y72.</title>
        <authorList>
            <person name="Tsukahara K."/>
            <person name="Kita A."/>
            <person name="Nakashimada Y."/>
            <person name="Hoshino T."/>
            <person name="Murakami K."/>
        </authorList>
    </citation>
    <scope>NUCLEOTIDE SEQUENCE [LARGE SCALE GENOMIC DNA]</scope>
    <source>
        <strain evidence="1">Y72</strain>
    </source>
</reference>
<name>A0A0S6UCG9_NEOTH</name>
<accession>A0A0S6UCG9</accession>
<sequence length="37" mass="4242">MDNHFVAYEKKSDLEFELAAVYLDGTAVDHSRDQGRI</sequence>
<gene>
    <name evidence="1" type="ORF">MTY_0369</name>
</gene>
<protein>
    <submittedName>
        <fullName evidence="1">Uncharacterized protein</fullName>
    </submittedName>
</protein>
<evidence type="ECO:0000313" key="1">
    <source>
        <dbReference type="EMBL" id="GAF25040.1"/>
    </source>
</evidence>
<proteinExistence type="predicted"/>
<dbReference type="Proteomes" id="UP000063718">
    <property type="component" value="Unassembled WGS sequence"/>
</dbReference>
<organism evidence="1">
    <name type="scientific">Moorella thermoacetica Y72</name>
    <dbReference type="NCBI Taxonomy" id="1325331"/>
    <lineage>
        <taxon>Bacteria</taxon>
        <taxon>Bacillati</taxon>
        <taxon>Bacillota</taxon>
        <taxon>Clostridia</taxon>
        <taxon>Neomoorellales</taxon>
        <taxon>Neomoorellaceae</taxon>
        <taxon>Neomoorella</taxon>
    </lineage>
</organism>